<reference evidence="1 2" key="1">
    <citation type="journal article" date="2019" name="G3 (Bethesda)">
        <title>Sequencing of a Wild Apple (Malus baccata) Genome Unravels the Differences Between Cultivated and Wild Apple Species Regarding Disease Resistance and Cold Tolerance.</title>
        <authorList>
            <person name="Chen X."/>
        </authorList>
    </citation>
    <scope>NUCLEOTIDE SEQUENCE [LARGE SCALE GENOMIC DNA]</scope>
    <source>
        <strain evidence="2">cv. Shandingzi</strain>
        <tissue evidence="1">Leaves</tissue>
    </source>
</reference>
<name>A0A540NLK8_MALBA</name>
<keyword evidence="2" id="KW-1185">Reference proteome</keyword>
<dbReference type="PANTHER" id="PTHR48146:SF2">
    <property type="entry name" value="K-STIMULATED PYROPHOSPHATE-ENERGIZED SODIUM PUMP PROTEIN"/>
    <property type="match status" value="1"/>
</dbReference>
<dbReference type="PANTHER" id="PTHR48146">
    <property type="entry name" value="K-STIMULATED PYROPHOSPHATE-ENERGIZED SODIUM PUMP PROTEIN"/>
    <property type="match status" value="1"/>
</dbReference>
<dbReference type="Proteomes" id="UP000315295">
    <property type="component" value="Unassembled WGS sequence"/>
</dbReference>
<evidence type="ECO:0000313" key="1">
    <source>
        <dbReference type="EMBL" id="TQE11898.1"/>
    </source>
</evidence>
<evidence type="ECO:0000313" key="2">
    <source>
        <dbReference type="Proteomes" id="UP000315295"/>
    </source>
</evidence>
<accession>A0A540NLK8</accession>
<sequence>MATNTRLKACLYSFISPGGPTYPTRVVHHAAWDALDLLFPVGRYPRHLISLLIGIPIMVIPPSYSSMCFSSTATCIVRSNSIKVPIKIHEFTQISAPTFSSFSHQPNRKQPIFFFR</sequence>
<comment type="caution">
    <text evidence="1">The sequence shown here is derived from an EMBL/GenBank/DDBJ whole genome shotgun (WGS) entry which is preliminary data.</text>
</comment>
<protein>
    <submittedName>
        <fullName evidence="1">Uncharacterized protein</fullName>
    </submittedName>
</protein>
<gene>
    <name evidence="1" type="ORF">C1H46_002532</name>
</gene>
<dbReference type="STRING" id="106549.A0A540NLK8"/>
<dbReference type="EMBL" id="VIEB01000025">
    <property type="protein sequence ID" value="TQE11898.1"/>
    <property type="molecule type" value="Genomic_DNA"/>
</dbReference>
<dbReference type="AlphaFoldDB" id="A0A540NLK8"/>
<organism evidence="1 2">
    <name type="scientific">Malus baccata</name>
    <name type="common">Siberian crab apple</name>
    <name type="synonym">Pyrus baccata</name>
    <dbReference type="NCBI Taxonomy" id="106549"/>
    <lineage>
        <taxon>Eukaryota</taxon>
        <taxon>Viridiplantae</taxon>
        <taxon>Streptophyta</taxon>
        <taxon>Embryophyta</taxon>
        <taxon>Tracheophyta</taxon>
        <taxon>Spermatophyta</taxon>
        <taxon>Magnoliopsida</taxon>
        <taxon>eudicotyledons</taxon>
        <taxon>Gunneridae</taxon>
        <taxon>Pentapetalae</taxon>
        <taxon>rosids</taxon>
        <taxon>fabids</taxon>
        <taxon>Rosales</taxon>
        <taxon>Rosaceae</taxon>
        <taxon>Amygdaloideae</taxon>
        <taxon>Maleae</taxon>
        <taxon>Malus</taxon>
    </lineage>
</organism>
<proteinExistence type="predicted"/>